<reference evidence="7 8" key="1">
    <citation type="journal article" date="2019" name="Nat. Microbiol.">
        <title>Mediterranean grassland soil C-N compound turnover is dependent on rainfall and depth, and is mediated by genomically divergent microorganisms.</title>
        <authorList>
            <person name="Diamond S."/>
            <person name="Andeer P.F."/>
            <person name="Li Z."/>
            <person name="Crits-Christoph A."/>
            <person name="Burstein D."/>
            <person name="Anantharaman K."/>
            <person name="Lane K.R."/>
            <person name="Thomas B.C."/>
            <person name="Pan C."/>
            <person name="Northen T.R."/>
            <person name="Banfield J.F."/>
        </authorList>
    </citation>
    <scope>NUCLEOTIDE SEQUENCE [LARGE SCALE GENOMIC DNA]</scope>
    <source>
        <strain evidence="7">WS_11</strain>
    </source>
</reference>
<dbReference type="Gene3D" id="3.40.50.150">
    <property type="entry name" value="Vaccinia Virus protein VP39"/>
    <property type="match status" value="1"/>
</dbReference>
<dbReference type="InterPro" id="IPR029063">
    <property type="entry name" value="SAM-dependent_MTases_sf"/>
</dbReference>
<organism evidence="7 8">
    <name type="scientific">Eiseniibacteriota bacterium</name>
    <dbReference type="NCBI Taxonomy" id="2212470"/>
    <lineage>
        <taxon>Bacteria</taxon>
        <taxon>Candidatus Eiseniibacteriota</taxon>
    </lineage>
</organism>
<dbReference type="SUPFAM" id="SSF46785">
    <property type="entry name" value="Winged helix' DNA-binding domain"/>
    <property type="match status" value="1"/>
</dbReference>
<proteinExistence type="predicted"/>
<evidence type="ECO:0000256" key="1">
    <source>
        <dbReference type="ARBA" id="ARBA00022603"/>
    </source>
</evidence>
<dbReference type="GO" id="GO:0008171">
    <property type="term" value="F:O-methyltransferase activity"/>
    <property type="evidence" value="ECO:0007669"/>
    <property type="project" value="InterPro"/>
</dbReference>
<dbReference type="InterPro" id="IPR012967">
    <property type="entry name" value="COMT_dimerisation"/>
</dbReference>
<dbReference type="Pfam" id="PF00891">
    <property type="entry name" value="Methyltransf_2"/>
    <property type="match status" value="1"/>
</dbReference>
<dbReference type="Gene3D" id="1.10.287.1350">
    <property type="match status" value="1"/>
</dbReference>
<dbReference type="InterPro" id="IPR036388">
    <property type="entry name" value="WH-like_DNA-bd_sf"/>
</dbReference>
<evidence type="ECO:0000313" key="7">
    <source>
        <dbReference type="EMBL" id="TMQ68923.1"/>
    </source>
</evidence>
<sequence>MKAADRRPGAQDVMLGHITGYWVSQMLFVVAQLGVADALAKKPLTPAALAAKVGAQPDALHRVLRALASVGIFAETADGRFKLTPTAATLRDDVPGSLRNFARMMIDGYNWRGWQELLHGVRTGEVGFERAHGKPFFAYLREHPDLDRVFSDSMASISGPENAAVARGFNFGGFETLVDVGGAHGHLLATILRRHKRLRGVLYDQPQVVEAARASGFVTAPDVAARCAIEGGDFFARVPKDADAYMMKYIIHDWSDERAGAILRHCRDAMRPGGRVLVIEHVIAKGNAPDWAKLLDVNMLALLTGRERTLEQFRALFRSAGLRLSRAHATKSALRILEAAAD</sequence>
<dbReference type="GO" id="GO:0046983">
    <property type="term" value="F:protein dimerization activity"/>
    <property type="evidence" value="ECO:0007669"/>
    <property type="project" value="InterPro"/>
</dbReference>
<gene>
    <name evidence="7" type="ORF">E6K81_16090</name>
</gene>
<accession>A0A538TZ99</accession>
<comment type="caution">
    <text evidence="7">The sequence shown here is derived from an EMBL/GenBank/DDBJ whole genome shotgun (WGS) entry which is preliminary data.</text>
</comment>
<dbReference type="InterPro" id="IPR001077">
    <property type="entry name" value="COMT_C"/>
</dbReference>
<dbReference type="SUPFAM" id="SSF53335">
    <property type="entry name" value="S-adenosyl-L-methionine-dependent methyltransferases"/>
    <property type="match status" value="1"/>
</dbReference>
<keyword evidence="1 7" id="KW-0489">Methyltransferase</keyword>
<dbReference type="InterPro" id="IPR036390">
    <property type="entry name" value="WH_DNA-bd_sf"/>
</dbReference>
<protein>
    <submittedName>
        <fullName evidence="7">SAM-dependent methyltransferase</fullName>
    </submittedName>
</protein>
<feature type="active site" description="Proton acceptor" evidence="4">
    <location>
        <position position="252"/>
    </location>
</feature>
<evidence type="ECO:0000256" key="2">
    <source>
        <dbReference type="ARBA" id="ARBA00022679"/>
    </source>
</evidence>
<dbReference type="Pfam" id="PF08100">
    <property type="entry name" value="Dimerisation"/>
    <property type="match status" value="1"/>
</dbReference>
<feature type="domain" description="O-methyltransferase C-terminal" evidence="5">
    <location>
        <begin position="114"/>
        <end position="322"/>
    </location>
</feature>
<keyword evidence="3" id="KW-0949">S-adenosyl-L-methionine</keyword>
<dbReference type="PIRSF" id="PIRSF005739">
    <property type="entry name" value="O-mtase"/>
    <property type="match status" value="1"/>
</dbReference>
<dbReference type="Gene3D" id="1.10.10.10">
    <property type="entry name" value="Winged helix-like DNA-binding domain superfamily/Winged helix DNA-binding domain"/>
    <property type="match status" value="1"/>
</dbReference>
<dbReference type="Proteomes" id="UP000319771">
    <property type="component" value="Unassembled WGS sequence"/>
</dbReference>
<dbReference type="PANTHER" id="PTHR43712">
    <property type="entry name" value="PUTATIVE (AFU_ORTHOLOGUE AFUA_4G14580)-RELATED"/>
    <property type="match status" value="1"/>
</dbReference>
<dbReference type="InterPro" id="IPR016461">
    <property type="entry name" value="COMT-like"/>
</dbReference>
<evidence type="ECO:0000259" key="6">
    <source>
        <dbReference type="Pfam" id="PF08100"/>
    </source>
</evidence>
<dbReference type="PANTHER" id="PTHR43712:SF2">
    <property type="entry name" value="O-METHYLTRANSFERASE CICE"/>
    <property type="match status" value="1"/>
</dbReference>
<dbReference type="EMBL" id="VBPB01000361">
    <property type="protein sequence ID" value="TMQ68923.1"/>
    <property type="molecule type" value="Genomic_DNA"/>
</dbReference>
<dbReference type="GO" id="GO:0032259">
    <property type="term" value="P:methylation"/>
    <property type="evidence" value="ECO:0007669"/>
    <property type="project" value="UniProtKB-KW"/>
</dbReference>
<feature type="domain" description="O-methyltransferase dimerisation" evidence="6">
    <location>
        <begin position="17"/>
        <end position="90"/>
    </location>
</feature>
<evidence type="ECO:0000256" key="4">
    <source>
        <dbReference type="PIRSR" id="PIRSR005739-1"/>
    </source>
</evidence>
<dbReference type="AlphaFoldDB" id="A0A538TZ99"/>
<dbReference type="PROSITE" id="PS51683">
    <property type="entry name" value="SAM_OMT_II"/>
    <property type="match status" value="1"/>
</dbReference>
<evidence type="ECO:0000256" key="3">
    <source>
        <dbReference type="ARBA" id="ARBA00022691"/>
    </source>
</evidence>
<evidence type="ECO:0000259" key="5">
    <source>
        <dbReference type="Pfam" id="PF00891"/>
    </source>
</evidence>
<keyword evidence="2 7" id="KW-0808">Transferase</keyword>
<evidence type="ECO:0000313" key="8">
    <source>
        <dbReference type="Proteomes" id="UP000319771"/>
    </source>
</evidence>
<name>A0A538TZ99_UNCEI</name>